<evidence type="ECO:0000256" key="2">
    <source>
        <dbReference type="ARBA" id="ARBA00022642"/>
    </source>
</evidence>
<name>A0A916DPX4_9BACT</name>
<dbReference type="InterPro" id="IPR000868">
    <property type="entry name" value="Isochorismatase-like_dom"/>
</dbReference>
<evidence type="ECO:0000259" key="8">
    <source>
        <dbReference type="Pfam" id="PF00857"/>
    </source>
</evidence>
<dbReference type="GO" id="GO:0046872">
    <property type="term" value="F:metal ion binding"/>
    <property type="evidence" value="ECO:0007669"/>
    <property type="project" value="UniProtKB-KW"/>
</dbReference>
<evidence type="ECO:0000256" key="6">
    <source>
        <dbReference type="ARBA" id="ARBA00039017"/>
    </source>
</evidence>
<dbReference type="InterPro" id="IPR036380">
    <property type="entry name" value="Isochorismatase-like_sf"/>
</dbReference>
<organism evidence="9 10">
    <name type="scientific">Aureispira anguillae</name>
    <dbReference type="NCBI Taxonomy" id="2864201"/>
    <lineage>
        <taxon>Bacteria</taxon>
        <taxon>Pseudomonadati</taxon>
        <taxon>Bacteroidota</taxon>
        <taxon>Saprospiria</taxon>
        <taxon>Saprospirales</taxon>
        <taxon>Saprospiraceae</taxon>
        <taxon>Aureispira</taxon>
    </lineage>
</organism>
<keyword evidence="4" id="KW-0378">Hydrolase</keyword>
<evidence type="ECO:0000256" key="7">
    <source>
        <dbReference type="ARBA" id="ARBA00043224"/>
    </source>
</evidence>
<evidence type="ECO:0000256" key="1">
    <source>
        <dbReference type="ARBA" id="ARBA00006336"/>
    </source>
</evidence>
<keyword evidence="3" id="KW-0479">Metal-binding</keyword>
<evidence type="ECO:0000256" key="4">
    <source>
        <dbReference type="ARBA" id="ARBA00022801"/>
    </source>
</evidence>
<evidence type="ECO:0000313" key="10">
    <source>
        <dbReference type="Proteomes" id="UP001060919"/>
    </source>
</evidence>
<evidence type="ECO:0000256" key="5">
    <source>
        <dbReference type="ARBA" id="ARBA00037900"/>
    </source>
</evidence>
<dbReference type="Proteomes" id="UP001060919">
    <property type="component" value="Chromosome"/>
</dbReference>
<keyword evidence="10" id="KW-1185">Reference proteome</keyword>
<evidence type="ECO:0000256" key="3">
    <source>
        <dbReference type="ARBA" id="ARBA00022723"/>
    </source>
</evidence>
<dbReference type="PANTHER" id="PTHR11080">
    <property type="entry name" value="PYRAZINAMIDASE/NICOTINAMIDASE"/>
    <property type="match status" value="1"/>
</dbReference>
<dbReference type="Gene3D" id="3.40.50.850">
    <property type="entry name" value="Isochorismatase-like"/>
    <property type="match status" value="1"/>
</dbReference>
<feature type="domain" description="Isochorismatase-like" evidence="8">
    <location>
        <begin position="3"/>
        <end position="203"/>
    </location>
</feature>
<dbReference type="EMBL" id="AP026867">
    <property type="protein sequence ID" value="BDS10824.1"/>
    <property type="molecule type" value="Genomic_DNA"/>
</dbReference>
<dbReference type="RefSeq" id="WP_264792088.1">
    <property type="nucleotide sequence ID" value="NZ_AP026867.1"/>
</dbReference>
<evidence type="ECO:0000313" key="9">
    <source>
        <dbReference type="EMBL" id="BDS10824.1"/>
    </source>
</evidence>
<proteinExistence type="inferred from homology"/>
<dbReference type="GO" id="GO:0008936">
    <property type="term" value="F:nicotinamidase activity"/>
    <property type="evidence" value="ECO:0007669"/>
    <property type="project" value="UniProtKB-EC"/>
</dbReference>
<dbReference type="Pfam" id="PF00857">
    <property type="entry name" value="Isochorismatase"/>
    <property type="match status" value="1"/>
</dbReference>
<dbReference type="InterPro" id="IPR052347">
    <property type="entry name" value="Isochorismatase_Nicotinamidase"/>
</dbReference>
<comment type="similarity">
    <text evidence="1">Belongs to the isochorismatase family.</text>
</comment>
<gene>
    <name evidence="9" type="ORF">AsAng_0015330</name>
</gene>
<dbReference type="EC" id="3.5.1.19" evidence="6"/>
<dbReference type="SUPFAM" id="SSF52499">
    <property type="entry name" value="Isochorismatase-like hydrolases"/>
    <property type="match status" value="1"/>
</dbReference>
<dbReference type="PANTHER" id="PTHR11080:SF2">
    <property type="entry name" value="LD05707P"/>
    <property type="match status" value="1"/>
</dbReference>
<reference evidence="9" key="1">
    <citation type="submission" date="2022-09" db="EMBL/GenBank/DDBJ databases">
        <title>Aureispira anguillicida sp. nov., isolated from Leptocephalus of Japanese eel Anguilla japonica.</title>
        <authorList>
            <person name="Yuasa K."/>
            <person name="Mekata T."/>
            <person name="Ikunari K."/>
        </authorList>
    </citation>
    <scope>NUCLEOTIDE SEQUENCE</scope>
    <source>
        <strain evidence="9">EL160426</strain>
    </source>
</reference>
<sequence>MKALILVDLQNDFGNFGALALKEANEVIAIANQLMHTGFFDLVIASRYWQPADHKIFAANHFFRYPNQLVDIDGHSERLWSIHCVQDSFGASFIDALELAPIDKIVSKRADKDNFSYSCFFPPKINEKSELLTYLKASKVEDVFLLGFMTEFGIKESALDAQKFGFRTHLIKDACRAANLDSPKDGANSLELLQTAGITLLDSDQLML</sequence>
<dbReference type="KEGG" id="aup:AsAng_0015330"/>
<dbReference type="AlphaFoldDB" id="A0A916DPX4"/>
<keyword evidence="2" id="KW-0662">Pyridine nucleotide biosynthesis</keyword>
<dbReference type="GO" id="GO:0019363">
    <property type="term" value="P:pyridine nucleotide biosynthetic process"/>
    <property type="evidence" value="ECO:0007669"/>
    <property type="project" value="UniProtKB-KW"/>
</dbReference>
<comment type="pathway">
    <text evidence="5">Cofactor biosynthesis; nicotinate biosynthesis; nicotinate from nicotinamide: step 1/1.</text>
</comment>
<accession>A0A916DPX4</accession>
<protein>
    <recommendedName>
        <fullName evidence="6">nicotinamidase</fullName>
        <ecNumber evidence="6">3.5.1.19</ecNumber>
    </recommendedName>
    <alternativeName>
        <fullName evidence="7">Nicotinamide deamidase</fullName>
    </alternativeName>
</protein>